<keyword evidence="2" id="KW-1185">Reference proteome</keyword>
<comment type="caution">
    <text evidence="1">The sequence shown here is derived from an EMBL/GenBank/DDBJ whole genome shotgun (WGS) entry which is preliminary data.</text>
</comment>
<organism evidence="1 2">
    <name type="scientific">Malus domestica</name>
    <name type="common">Apple</name>
    <name type="synonym">Pyrus malus</name>
    <dbReference type="NCBI Taxonomy" id="3750"/>
    <lineage>
        <taxon>Eukaryota</taxon>
        <taxon>Viridiplantae</taxon>
        <taxon>Streptophyta</taxon>
        <taxon>Embryophyta</taxon>
        <taxon>Tracheophyta</taxon>
        <taxon>Spermatophyta</taxon>
        <taxon>Magnoliopsida</taxon>
        <taxon>eudicotyledons</taxon>
        <taxon>Gunneridae</taxon>
        <taxon>Pentapetalae</taxon>
        <taxon>rosids</taxon>
        <taxon>fabids</taxon>
        <taxon>Rosales</taxon>
        <taxon>Rosaceae</taxon>
        <taxon>Amygdaloideae</taxon>
        <taxon>Maleae</taxon>
        <taxon>Malus</taxon>
    </lineage>
</organism>
<accession>A0A498HES2</accession>
<proteinExistence type="predicted"/>
<sequence length="132" mass="14733">MEIIDLLMVLNRQRFLLNSFNWSKVQSTSLIPLLGRPLKLAMLKAYSTLTNTEGFCDKTPHITDCAGSNYRVEDNISVVRSGGSLSPACRMSPLDSTWLPMCGPSTCDPLIGFHMRGRVESHIGYTKREIIV</sequence>
<gene>
    <name evidence="1" type="ORF">DVH24_027768</name>
</gene>
<evidence type="ECO:0000313" key="2">
    <source>
        <dbReference type="Proteomes" id="UP000290289"/>
    </source>
</evidence>
<dbReference type="EMBL" id="RDQH01000343">
    <property type="protein sequence ID" value="RXH67621.1"/>
    <property type="molecule type" value="Genomic_DNA"/>
</dbReference>
<reference evidence="1 2" key="1">
    <citation type="submission" date="2018-10" db="EMBL/GenBank/DDBJ databases">
        <title>A high-quality apple genome assembly.</title>
        <authorList>
            <person name="Hu J."/>
        </authorList>
    </citation>
    <scope>NUCLEOTIDE SEQUENCE [LARGE SCALE GENOMIC DNA]</scope>
    <source>
        <strain evidence="2">cv. HFTH1</strain>
        <tissue evidence="1">Young leaf</tissue>
    </source>
</reference>
<name>A0A498HES2_MALDO</name>
<protein>
    <submittedName>
        <fullName evidence="1">Uncharacterized protein</fullName>
    </submittedName>
</protein>
<evidence type="ECO:0000313" key="1">
    <source>
        <dbReference type="EMBL" id="RXH67621.1"/>
    </source>
</evidence>
<dbReference type="Proteomes" id="UP000290289">
    <property type="component" value="Chromosome 17"/>
</dbReference>
<dbReference type="AlphaFoldDB" id="A0A498HES2"/>